<evidence type="ECO:0000313" key="2">
    <source>
        <dbReference type="EMBL" id="KAA0589083.1"/>
    </source>
</evidence>
<evidence type="ECO:0008006" key="4">
    <source>
        <dbReference type="Google" id="ProtNLM"/>
    </source>
</evidence>
<dbReference type="Proteomes" id="UP000324927">
    <property type="component" value="Unassembled WGS sequence"/>
</dbReference>
<dbReference type="RefSeq" id="WP_149235117.1">
    <property type="nucleotide sequence ID" value="NZ_JALJXJ010000012.1"/>
</dbReference>
<dbReference type="AlphaFoldDB" id="A0A5A9G394"/>
<evidence type="ECO:0000256" key="1">
    <source>
        <dbReference type="SAM" id="SignalP"/>
    </source>
</evidence>
<keyword evidence="1" id="KW-0732">Signal</keyword>
<dbReference type="PROSITE" id="PS51257">
    <property type="entry name" value="PROKAR_LIPOPROTEIN"/>
    <property type="match status" value="1"/>
</dbReference>
<gene>
    <name evidence="2" type="ORF">FZ942_32125</name>
</gene>
<proteinExistence type="predicted"/>
<protein>
    <recommendedName>
        <fullName evidence="4">Lipoprotein</fullName>
    </recommendedName>
</protein>
<accession>A0A5A9G394</accession>
<organism evidence="2 3">
    <name type="scientific">Azospirillum lipoferum</name>
    <dbReference type="NCBI Taxonomy" id="193"/>
    <lineage>
        <taxon>Bacteria</taxon>
        <taxon>Pseudomonadati</taxon>
        <taxon>Pseudomonadota</taxon>
        <taxon>Alphaproteobacteria</taxon>
        <taxon>Rhodospirillales</taxon>
        <taxon>Azospirillaceae</taxon>
        <taxon>Azospirillum</taxon>
    </lineage>
</organism>
<name>A0A5A9G394_AZOLI</name>
<sequence>MWFKNFAMLSIAAIALTACNTVKTAVIDKGYIPVMPPSGDPTLLDIIVFQANDSFDKGVFPTRVCNVSLTRGVSALKTKRDSGTGNDEWANSLSSESSVDVSADINKLIAQIPDTNLARFPQVKAKINAGTRFVSEAKLKIGNARIISVDTGPSLTYAKDAIEFEQDCKHYAGLAKYVIHEILVGDASYQFSWSTDVNGVVNAEVEDFLTSEIKSQGSLIGGHTNTYNNVVLGMKLIAKDREDIYVTVRYIEVQNGKALWSVYKPRWL</sequence>
<feature type="chain" id="PRO_5022849888" description="Lipoprotein" evidence="1">
    <location>
        <begin position="25"/>
        <end position="268"/>
    </location>
</feature>
<reference evidence="2 3" key="1">
    <citation type="submission" date="2019-08" db="EMBL/GenBank/DDBJ databases">
        <authorList>
            <person name="Grouzdev D."/>
            <person name="Tikhonova E."/>
            <person name="Kravchenko I."/>
        </authorList>
    </citation>
    <scope>NUCLEOTIDE SEQUENCE [LARGE SCALE GENOMIC DNA]</scope>
    <source>
        <strain evidence="2 3">59b</strain>
    </source>
</reference>
<feature type="signal peptide" evidence="1">
    <location>
        <begin position="1"/>
        <end position="24"/>
    </location>
</feature>
<keyword evidence="3" id="KW-1185">Reference proteome</keyword>
<dbReference type="EMBL" id="VTTN01000024">
    <property type="protein sequence ID" value="KAA0589083.1"/>
    <property type="molecule type" value="Genomic_DNA"/>
</dbReference>
<evidence type="ECO:0000313" key="3">
    <source>
        <dbReference type="Proteomes" id="UP000324927"/>
    </source>
</evidence>
<comment type="caution">
    <text evidence="2">The sequence shown here is derived from an EMBL/GenBank/DDBJ whole genome shotgun (WGS) entry which is preliminary data.</text>
</comment>